<dbReference type="SUPFAM" id="SSF52038">
    <property type="entry name" value="Barstar-related"/>
    <property type="match status" value="1"/>
</dbReference>
<organism evidence="4 5">
    <name type="scientific">Streptomyces tibetensis</name>
    <dbReference type="NCBI Taxonomy" id="2382123"/>
    <lineage>
        <taxon>Bacteria</taxon>
        <taxon>Bacillati</taxon>
        <taxon>Actinomycetota</taxon>
        <taxon>Actinomycetes</taxon>
        <taxon>Kitasatosporales</taxon>
        <taxon>Streptomycetaceae</taxon>
        <taxon>Streptomyces</taxon>
    </lineage>
</organism>
<evidence type="ECO:0000313" key="5">
    <source>
        <dbReference type="Proteomes" id="UP001601422"/>
    </source>
</evidence>
<name>A0ABW6N4M8_9ACTN</name>
<feature type="region of interest" description="Disordered" evidence="2">
    <location>
        <begin position="102"/>
        <end position="127"/>
    </location>
</feature>
<evidence type="ECO:0000259" key="3">
    <source>
        <dbReference type="Pfam" id="PF01337"/>
    </source>
</evidence>
<dbReference type="CDD" id="cd05141">
    <property type="entry name" value="Barstar_evA4336-like"/>
    <property type="match status" value="1"/>
</dbReference>
<comment type="similarity">
    <text evidence="1">Belongs to the barstar family.</text>
</comment>
<reference evidence="4 5" key="1">
    <citation type="submission" date="2024-10" db="EMBL/GenBank/DDBJ databases">
        <title>The Natural Products Discovery Center: Release of the First 8490 Sequenced Strains for Exploring Actinobacteria Biosynthetic Diversity.</title>
        <authorList>
            <person name="Kalkreuter E."/>
            <person name="Kautsar S.A."/>
            <person name="Yang D."/>
            <person name="Bader C.D."/>
            <person name="Teijaro C.N."/>
            <person name="Fluegel L."/>
            <person name="Davis C.M."/>
            <person name="Simpson J.R."/>
            <person name="Lauterbach L."/>
            <person name="Steele A.D."/>
            <person name="Gui C."/>
            <person name="Meng S."/>
            <person name="Li G."/>
            <person name="Viehrig K."/>
            <person name="Ye F."/>
            <person name="Su P."/>
            <person name="Kiefer A.F."/>
            <person name="Nichols A."/>
            <person name="Cepeda A.J."/>
            <person name="Yan W."/>
            <person name="Fan B."/>
            <person name="Jiang Y."/>
            <person name="Adhikari A."/>
            <person name="Zheng C.-J."/>
            <person name="Schuster L."/>
            <person name="Cowan T.M."/>
            <person name="Smanski M.J."/>
            <person name="Chevrette M.G."/>
            <person name="De Carvalho L.P.S."/>
            <person name="Shen B."/>
        </authorList>
    </citation>
    <scope>NUCLEOTIDE SEQUENCE [LARGE SCALE GENOMIC DNA]</scope>
    <source>
        <strain evidence="4 5">NPDC005497</strain>
    </source>
</reference>
<protein>
    <submittedName>
        <fullName evidence="4">Barstar family protein</fullName>
    </submittedName>
</protein>
<keyword evidence="5" id="KW-1185">Reference proteome</keyword>
<evidence type="ECO:0000256" key="1">
    <source>
        <dbReference type="ARBA" id="ARBA00006845"/>
    </source>
</evidence>
<sequence>MAGQAHDVHDPAGRIVLVLDLDGVTDKAGLMDRCARDLALPDWFGRNWDALADCLSDPALYPEGAGERGLLVVVRGWRTYAEERPEEWQVAEEIFAEATDRGPGLFVTLGQPGRLGESSETPPDQPG</sequence>
<proteinExistence type="inferred from homology"/>
<dbReference type="Gene3D" id="3.30.370.10">
    <property type="entry name" value="Barstar-like"/>
    <property type="match status" value="1"/>
</dbReference>
<comment type="caution">
    <text evidence="4">The sequence shown here is derived from an EMBL/GenBank/DDBJ whole genome shotgun (WGS) entry which is preliminary data.</text>
</comment>
<gene>
    <name evidence="4" type="ORF">ACFYQT_28650</name>
</gene>
<dbReference type="EMBL" id="JBIAJP010000009">
    <property type="protein sequence ID" value="MFF0007392.1"/>
    <property type="molecule type" value="Genomic_DNA"/>
</dbReference>
<dbReference type="InterPro" id="IPR035905">
    <property type="entry name" value="Barstar-like_sf"/>
</dbReference>
<dbReference type="RefSeq" id="WP_361947920.1">
    <property type="nucleotide sequence ID" value="NZ_JBEXVS010000026.1"/>
</dbReference>
<dbReference type="Proteomes" id="UP001601422">
    <property type="component" value="Unassembled WGS sequence"/>
</dbReference>
<feature type="domain" description="Barstar (barnase inhibitor)" evidence="3">
    <location>
        <begin position="16"/>
        <end position="100"/>
    </location>
</feature>
<feature type="compositionally biased region" description="Polar residues" evidence="2">
    <location>
        <begin position="118"/>
        <end position="127"/>
    </location>
</feature>
<evidence type="ECO:0000313" key="4">
    <source>
        <dbReference type="EMBL" id="MFF0007392.1"/>
    </source>
</evidence>
<dbReference type="InterPro" id="IPR000468">
    <property type="entry name" value="Barstar"/>
</dbReference>
<dbReference type="Pfam" id="PF01337">
    <property type="entry name" value="Barstar"/>
    <property type="match status" value="1"/>
</dbReference>
<accession>A0ABW6N4M8</accession>
<evidence type="ECO:0000256" key="2">
    <source>
        <dbReference type="SAM" id="MobiDB-lite"/>
    </source>
</evidence>